<feature type="transmembrane region" description="Helical" evidence="1">
    <location>
        <begin position="20"/>
        <end position="39"/>
    </location>
</feature>
<dbReference type="KEGG" id="rbg:BG454_06475"/>
<reference evidence="2 3" key="1">
    <citation type="submission" date="2017-11" db="EMBL/GenBank/DDBJ databases">
        <title>Revised Sequence and Annotation of the Rhodobaca barguzinensis strain alga05 Genome.</title>
        <authorList>
            <person name="Kopejtka K."/>
            <person name="Tomasch J.M."/>
            <person name="Bunk B."/>
            <person name="Koblizek M."/>
        </authorList>
    </citation>
    <scope>NUCLEOTIDE SEQUENCE [LARGE SCALE GENOMIC DNA]</scope>
    <source>
        <strain evidence="3">alga05</strain>
    </source>
</reference>
<name>A0A2K8KC69_9RHOB</name>
<evidence type="ECO:0000256" key="1">
    <source>
        <dbReference type="SAM" id="Phobius"/>
    </source>
</evidence>
<dbReference type="OrthoDB" id="7691541at2"/>
<keyword evidence="1" id="KW-0472">Membrane</keyword>
<evidence type="ECO:0000313" key="2">
    <source>
        <dbReference type="EMBL" id="ATX65513.1"/>
    </source>
</evidence>
<keyword evidence="3" id="KW-1185">Reference proteome</keyword>
<keyword evidence="1" id="KW-1133">Transmembrane helix</keyword>
<dbReference type="STRING" id="441209.GCA_001870665_00393"/>
<proteinExistence type="predicted"/>
<accession>A0A2K8KC69</accession>
<gene>
    <name evidence="2" type="ORF">BG454_06475</name>
</gene>
<keyword evidence="1" id="KW-0812">Transmembrane</keyword>
<dbReference type="AlphaFoldDB" id="A0A2K8KC69"/>
<protein>
    <submittedName>
        <fullName evidence="2">Uncharacterized protein</fullName>
    </submittedName>
</protein>
<dbReference type="EMBL" id="CP024899">
    <property type="protein sequence ID" value="ATX65513.1"/>
    <property type="molecule type" value="Genomic_DNA"/>
</dbReference>
<evidence type="ECO:0000313" key="3">
    <source>
        <dbReference type="Proteomes" id="UP000228948"/>
    </source>
</evidence>
<organism evidence="2 3">
    <name type="scientific">Roseinatronobacter bogoriensis subsp. barguzinensis</name>
    <dbReference type="NCBI Taxonomy" id="441209"/>
    <lineage>
        <taxon>Bacteria</taxon>
        <taxon>Pseudomonadati</taxon>
        <taxon>Pseudomonadota</taxon>
        <taxon>Alphaproteobacteria</taxon>
        <taxon>Rhodobacterales</taxon>
        <taxon>Paracoccaceae</taxon>
        <taxon>Roseinatronobacter</taxon>
    </lineage>
</organism>
<sequence>MTDRTSLIEEITRALRDHGVAAAIGVWFTFIAGLATAVTRKAFTNEALLHKLEQELAEERARIEKRRDEDRRVDHDRLARIERDIHDMRNLVFAAFQRRDGN</sequence>
<dbReference type="RefSeq" id="WP_071479570.1">
    <property type="nucleotide sequence ID" value="NZ_CP024899.1"/>
</dbReference>
<dbReference type="Proteomes" id="UP000228948">
    <property type="component" value="Chromosome"/>
</dbReference>